<name>A0A6S7JAX0_PARCT</name>
<reference evidence="2" key="1">
    <citation type="submission" date="2020-04" db="EMBL/GenBank/DDBJ databases">
        <authorList>
            <person name="Alioto T."/>
            <person name="Alioto T."/>
            <person name="Gomez Garrido J."/>
        </authorList>
    </citation>
    <scope>NUCLEOTIDE SEQUENCE</scope>
    <source>
        <strain evidence="2">A484AB</strain>
    </source>
</reference>
<sequence length="499" mass="55168">STPVFSAFIAGIPHVLDRNPEWGKEILPLTLQLLLFCPAPEVVNKSRKPNYTLGILETHVRHSWLMTLLIYLYKYDIDNHKELTKNLIQIVMNTINVQNHECSDEYAQKVGRSLSGVDDQDLPVPRPQPSARRGTLAAIFGSGGSESSTAVSPSESEPVNGIRRKESELRSSSSSSLQAQMAVVSPDSSSFGIGQLMYNLNKQSIGEDDAHSEVSTVLSSANDDSPFTQSRVLGDQSKGGTMETEITKVASEITKEFEIPGQEDDVDSPSVTSSTPNATVGNVSEPLDMYNAFEFCSGCGLRLEQFDEETINMCIIVLSTFVHRYPVVSTPWLLKILLCVGRKVIEPVYHWQVKSNTITPLSSVEIAKQFLRCVLVQFAPNGLFPELFRTQIEDPTIFPAIAAALCDFPQFNQMGPIAYLLMGVSSKTIPDRLQILLPNMAAYLKNVKKQPAEMWKGQLLKFIRFLQKLAPFIPKNNDATPVLCIMLSFISAANSSFKV</sequence>
<dbReference type="InterPro" id="IPR024855">
    <property type="entry name" value="UNC79"/>
</dbReference>
<keyword evidence="3" id="KW-1185">Reference proteome</keyword>
<protein>
    <submittedName>
        <fullName evidence="2">Uncharacterized protein</fullName>
    </submittedName>
</protein>
<feature type="compositionally biased region" description="Low complexity" evidence="1">
    <location>
        <begin position="145"/>
        <end position="157"/>
    </location>
</feature>
<comment type="caution">
    <text evidence="2">The sequence shown here is derived from an EMBL/GenBank/DDBJ whole genome shotgun (WGS) entry which is preliminary data.</text>
</comment>
<feature type="region of interest" description="Disordered" evidence="1">
    <location>
        <begin position="114"/>
        <end position="133"/>
    </location>
</feature>
<accession>A0A6S7JAX0</accession>
<evidence type="ECO:0000313" key="3">
    <source>
        <dbReference type="Proteomes" id="UP001152795"/>
    </source>
</evidence>
<evidence type="ECO:0000313" key="2">
    <source>
        <dbReference type="EMBL" id="CAB4014191.1"/>
    </source>
</evidence>
<dbReference type="PANTHER" id="PTHR21696:SF2">
    <property type="entry name" value="PROTEIN UNC-79 HOMOLOG"/>
    <property type="match status" value="1"/>
</dbReference>
<feature type="region of interest" description="Disordered" evidence="1">
    <location>
        <begin position="219"/>
        <end position="241"/>
    </location>
</feature>
<dbReference type="AlphaFoldDB" id="A0A6S7JAX0"/>
<proteinExistence type="predicted"/>
<dbReference type="EMBL" id="CACRXK020008192">
    <property type="protein sequence ID" value="CAB4014191.1"/>
    <property type="molecule type" value="Genomic_DNA"/>
</dbReference>
<dbReference type="Proteomes" id="UP001152795">
    <property type="component" value="Unassembled WGS sequence"/>
</dbReference>
<evidence type="ECO:0000256" key="1">
    <source>
        <dbReference type="SAM" id="MobiDB-lite"/>
    </source>
</evidence>
<feature type="region of interest" description="Disordered" evidence="1">
    <location>
        <begin position="260"/>
        <end position="279"/>
    </location>
</feature>
<dbReference type="PANTHER" id="PTHR21696">
    <property type="entry name" value="PROTEIN UNC-79 HOMOLOG"/>
    <property type="match status" value="1"/>
</dbReference>
<dbReference type="OrthoDB" id="6021782at2759"/>
<feature type="region of interest" description="Disordered" evidence="1">
    <location>
        <begin position="142"/>
        <end position="178"/>
    </location>
</feature>
<organism evidence="2 3">
    <name type="scientific">Paramuricea clavata</name>
    <name type="common">Red gorgonian</name>
    <name type="synonym">Violescent sea-whip</name>
    <dbReference type="NCBI Taxonomy" id="317549"/>
    <lineage>
        <taxon>Eukaryota</taxon>
        <taxon>Metazoa</taxon>
        <taxon>Cnidaria</taxon>
        <taxon>Anthozoa</taxon>
        <taxon>Octocorallia</taxon>
        <taxon>Malacalcyonacea</taxon>
        <taxon>Plexauridae</taxon>
        <taxon>Paramuricea</taxon>
    </lineage>
</organism>
<feature type="compositionally biased region" description="Polar residues" evidence="1">
    <location>
        <begin position="219"/>
        <end position="231"/>
    </location>
</feature>
<feature type="non-terminal residue" evidence="2">
    <location>
        <position position="499"/>
    </location>
</feature>
<gene>
    <name evidence="2" type="ORF">PACLA_8A057135</name>
</gene>